<dbReference type="Pfam" id="PF17800">
    <property type="entry name" value="NPL"/>
    <property type="match status" value="1"/>
</dbReference>
<evidence type="ECO:0000313" key="3">
    <source>
        <dbReference type="Proteomes" id="UP000653305"/>
    </source>
</evidence>
<keyword evidence="3" id="KW-1185">Reference proteome</keyword>
<feature type="non-terminal residue" evidence="2">
    <location>
        <position position="1"/>
    </location>
</feature>
<dbReference type="Gene3D" id="2.60.120.340">
    <property type="entry name" value="Nucleoplasmin core domain"/>
    <property type="match status" value="1"/>
</dbReference>
<keyword evidence="2" id="KW-0413">Isomerase</keyword>
<name>A0A830DLJ0_9LAMI</name>
<dbReference type="OrthoDB" id="911368at2759"/>
<dbReference type="EMBL" id="BMAC01008634">
    <property type="protein sequence ID" value="GFQ08695.1"/>
    <property type="molecule type" value="Genomic_DNA"/>
</dbReference>
<proteinExistence type="predicted"/>
<comment type="caution">
    <text evidence="2">The sequence shown here is derived from an EMBL/GenBank/DDBJ whole genome shotgun (WGS) entry which is preliminary data.</text>
</comment>
<evidence type="ECO:0000313" key="2">
    <source>
        <dbReference type="EMBL" id="GFQ08695.1"/>
    </source>
</evidence>
<dbReference type="Proteomes" id="UP000653305">
    <property type="component" value="Unassembled WGS sequence"/>
</dbReference>
<feature type="domain" description="Nucleoplasmin-like" evidence="1">
    <location>
        <begin position="6"/>
        <end position="50"/>
    </location>
</feature>
<sequence>ATLGIGESTSKTIVQCNVGKRSSVLLCALLPNKTESCHLDLEFEEPDDVMNSKLQQRFTLGRQSSGAPRNNAMLSSDASGGLEILMATLPHTWRCAKD</sequence>
<dbReference type="AlphaFoldDB" id="A0A830DLJ0"/>
<dbReference type="InterPro" id="IPR041232">
    <property type="entry name" value="NPL"/>
</dbReference>
<dbReference type="GO" id="GO:0016853">
    <property type="term" value="F:isomerase activity"/>
    <property type="evidence" value="ECO:0007669"/>
    <property type="project" value="UniProtKB-KW"/>
</dbReference>
<reference evidence="2" key="1">
    <citation type="submission" date="2020-07" db="EMBL/GenBank/DDBJ databases">
        <title>Ethylene signaling mediates host invasion by parasitic plants.</title>
        <authorList>
            <person name="Yoshida S."/>
        </authorList>
    </citation>
    <scope>NUCLEOTIDE SEQUENCE</scope>
    <source>
        <strain evidence="2">Okayama</strain>
    </source>
</reference>
<protein>
    <submittedName>
        <fullName evidence="2">Peptidyl-prolyl cis-trans isomerase fkbp43</fullName>
    </submittedName>
</protein>
<accession>A0A830DLJ0</accession>
<organism evidence="2 3">
    <name type="scientific">Phtheirospermum japonicum</name>
    <dbReference type="NCBI Taxonomy" id="374723"/>
    <lineage>
        <taxon>Eukaryota</taxon>
        <taxon>Viridiplantae</taxon>
        <taxon>Streptophyta</taxon>
        <taxon>Embryophyta</taxon>
        <taxon>Tracheophyta</taxon>
        <taxon>Spermatophyta</taxon>
        <taxon>Magnoliopsida</taxon>
        <taxon>eudicotyledons</taxon>
        <taxon>Gunneridae</taxon>
        <taxon>Pentapetalae</taxon>
        <taxon>asterids</taxon>
        <taxon>lamiids</taxon>
        <taxon>Lamiales</taxon>
        <taxon>Orobanchaceae</taxon>
        <taxon>Orobanchaceae incertae sedis</taxon>
        <taxon>Phtheirospermum</taxon>
    </lineage>
</organism>
<evidence type="ECO:0000259" key="1">
    <source>
        <dbReference type="Pfam" id="PF17800"/>
    </source>
</evidence>
<gene>
    <name evidence="2" type="ORF">PHJA_003013500</name>
</gene>